<evidence type="ECO:0000313" key="2">
    <source>
        <dbReference type="EMBL" id="SDN78276.1"/>
    </source>
</evidence>
<dbReference type="RefSeq" id="WP_090842402.1">
    <property type="nucleotide sequence ID" value="NZ_FNIL01000003.1"/>
</dbReference>
<dbReference type="AlphaFoldDB" id="A0A1H0E7L6"/>
<accession>A0A1H0E7L6</accession>
<dbReference type="Proteomes" id="UP000198778">
    <property type="component" value="Unassembled WGS sequence"/>
</dbReference>
<feature type="domain" description="YdhG-like" evidence="1">
    <location>
        <begin position="20"/>
        <end position="109"/>
    </location>
</feature>
<proteinExistence type="predicted"/>
<dbReference type="Pfam" id="PF08818">
    <property type="entry name" value="DUF1801"/>
    <property type="match status" value="1"/>
</dbReference>
<dbReference type="InterPro" id="IPR014922">
    <property type="entry name" value="YdhG-like"/>
</dbReference>
<sequence length="113" mass="12950">MNQEITYFIDNLKEPWQKITAADLREIVHQAIPGVQERMQYNKPHFLKNGKYAAVISPSKTAVNFTIFHTGALTLPEDMFNGPPERKTLKVRREDTLDSELLSSYVREASAEL</sequence>
<organism evidence="2 3">
    <name type="scientific">Alkalicoccus daliensis</name>
    <dbReference type="NCBI Taxonomy" id="745820"/>
    <lineage>
        <taxon>Bacteria</taxon>
        <taxon>Bacillati</taxon>
        <taxon>Bacillota</taxon>
        <taxon>Bacilli</taxon>
        <taxon>Bacillales</taxon>
        <taxon>Bacillaceae</taxon>
        <taxon>Alkalicoccus</taxon>
    </lineage>
</organism>
<evidence type="ECO:0000313" key="3">
    <source>
        <dbReference type="Proteomes" id="UP000198778"/>
    </source>
</evidence>
<reference evidence="3" key="1">
    <citation type="submission" date="2016-10" db="EMBL/GenBank/DDBJ databases">
        <authorList>
            <person name="Varghese N."/>
            <person name="Submissions S."/>
        </authorList>
    </citation>
    <scope>NUCLEOTIDE SEQUENCE [LARGE SCALE GENOMIC DNA]</scope>
    <source>
        <strain evidence="3">CGMCC 1.10369</strain>
    </source>
</reference>
<gene>
    <name evidence="2" type="ORF">SAMN04488053_103233</name>
</gene>
<protein>
    <recommendedName>
        <fullName evidence="1">YdhG-like domain-containing protein</fullName>
    </recommendedName>
</protein>
<dbReference type="EMBL" id="FNIL01000003">
    <property type="protein sequence ID" value="SDN78276.1"/>
    <property type="molecule type" value="Genomic_DNA"/>
</dbReference>
<name>A0A1H0E7L6_9BACI</name>
<dbReference type="OrthoDB" id="9811812at2"/>
<dbReference type="STRING" id="745820.SAMN04488053_103233"/>
<dbReference type="Gene3D" id="3.90.1150.200">
    <property type="match status" value="1"/>
</dbReference>
<keyword evidence="3" id="KW-1185">Reference proteome</keyword>
<evidence type="ECO:0000259" key="1">
    <source>
        <dbReference type="Pfam" id="PF08818"/>
    </source>
</evidence>
<dbReference type="SUPFAM" id="SSF159888">
    <property type="entry name" value="YdhG-like"/>
    <property type="match status" value="1"/>
</dbReference>